<evidence type="ECO:0000256" key="5">
    <source>
        <dbReference type="ARBA" id="ARBA00022475"/>
    </source>
</evidence>
<evidence type="ECO:0000256" key="9">
    <source>
        <dbReference type="ARBA" id="ARBA00023143"/>
    </source>
</evidence>
<keyword evidence="12" id="KW-0966">Cell projection</keyword>
<keyword evidence="9" id="KW-0975">Bacterial flagellum</keyword>
<dbReference type="AlphaFoldDB" id="A0AA97F823"/>
<evidence type="ECO:0000256" key="1">
    <source>
        <dbReference type="ARBA" id="ARBA00004117"/>
    </source>
</evidence>
<dbReference type="GO" id="GO:0003774">
    <property type="term" value="F:cytoskeletal motor activity"/>
    <property type="evidence" value="ECO:0007669"/>
    <property type="project" value="InterPro"/>
</dbReference>
<dbReference type="Pfam" id="PF02154">
    <property type="entry name" value="FliM"/>
    <property type="match status" value="1"/>
</dbReference>
<keyword evidence="12" id="KW-0969">Cilium</keyword>
<keyword evidence="5" id="KW-1003">Cell membrane</keyword>
<keyword evidence="12" id="KW-0282">Flagellum</keyword>
<proteinExistence type="inferred from homology"/>
<accession>A0AA97F823</accession>
<dbReference type="GO" id="GO:0050918">
    <property type="term" value="P:positive chemotaxis"/>
    <property type="evidence" value="ECO:0007669"/>
    <property type="project" value="TreeGrafter"/>
</dbReference>
<comment type="function">
    <text evidence="10">FliM is one of three proteins (FliG, FliN, FliM) that forms the rotor-mounted switch complex (C ring), located at the base of the basal body. This complex interacts with the CheY and CheZ chemotaxis proteins, in addition to contacting components of the motor that determine the direction of flagellar rotation.</text>
</comment>
<name>A0AA97F823_9SPHN</name>
<organism evidence="12 13">
    <name type="scientific">Alterisphingorhabdus coralli</name>
    <dbReference type="NCBI Taxonomy" id="3071408"/>
    <lineage>
        <taxon>Bacteria</taxon>
        <taxon>Pseudomonadati</taxon>
        <taxon>Pseudomonadota</taxon>
        <taxon>Alphaproteobacteria</taxon>
        <taxon>Sphingomonadales</taxon>
        <taxon>Sphingomonadaceae</taxon>
        <taxon>Alterisphingorhabdus (ex Yan et al. 2024)</taxon>
    </lineage>
</organism>
<dbReference type="Gene3D" id="3.40.1550.10">
    <property type="entry name" value="CheC-like"/>
    <property type="match status" value="1"/>
</dbReference>
<evidence type="ECO:0000256" key="3">
    <source>
        <dbReference type="ARBA" id="ARBA00011049"/>
    </source>
</evidence>
<dbReference type="EMBL" id="CP136594">
    <property type="protein sequence ID" value="WOE74772.1"/>
    <property type="molecule type" value="Genomic_DNA"/>
</dbReference>
<evidence type="ECO:0000256" key="2">
    <source>
        <dbReference type="ARBA" id="ARBA00004202"/>
    </source>
</evidence>
<dbReference type="Proteomes" id="UP001302429">
    <property type="component" value="Chromosome"/>
</dbReference>
<comment type="subcellular location">
    <subcellularLocation>
        <location evidence="1">Bacterial flagellum basal body</location>
    </subcellularLocation>
    <subcellularLocation>
        <location evidence="2">Cell membrane</location>
        <topology evidence="2">Peripheral membrane protein</topology>
    </subcellularLocation>
</comment>
<dbReference type="GO" id="GO:0071978">
    <property type="term" value="P:bacterial-type flagellum-dependent swarming motility"/>
    <property type="evidence" value="ECO:0007669"/>
    <property type="project" value="TreeGrafter"/>
</dbReference>
<dbReference type="KEGG" id="acoa:RB602_13120"/>
<evidence type="ECO:0000256" key="6">
    <source>
        <dbReference type="ARBA" id="ARBA00022500"/>
    </source>
</evidence>
<keyword evidence="7" id="KW-0283">Flagellar rotation</keyword>
<evidence type="ECO:0000256" key="8">
    <source>
        <dbReference type="ARBA" id="ARBA00023136"/>
    </source>
</evidence>
<sequence length="282" mass="30557">MHDRDQIDVQPMLKRIARPLSSGIGGVMEALGTSKVSVETGDIRSVTCKDWYAPGDEAMAHCLFQLAPVKGAAALRLNADFITVLVDMFFGGAVAAPSRTISEFSRTDMRLIHRIANLIGDQLAKSWAAHGPFRCTLAGISSEPDEGQIAPASAMLIIQPFDLVYPGNIRLTLEIAYPLDMLQSAKEITTPAQAQTEEPDADPIWQRDLADALSHVHLPVRSVLARPEMTLPQLAELKPGDMIPIPPARNLPLLVGDKIFARGSMGEQNGMAAFRIDSIEKG</sequence>
<feature type="domain" description="Flagellar motor switch protein FliN-like C-terminal" evidence="11">
    <location>
        <begin position="212"/>
        <end position="279"/>
    </location>
</feature>
<dbReference type="Gene3D" id="2.30.330.10">
    <property type="entry name" value="SpoA-like"/>
    <property type="match status" value="1"/>
</dbReference>
<reference evidence="12 13" key="1">
    <citation type="submission" date="2023-10" db="EMBL/GenBank/DDBJ databases">
        <title>Complete genome sequence of a Sphingomonadaceae bacterium.</title>
        <authorList>
            <person name="Yan C."/>
        </authorList>
    </citation>
    <scope>NUCLEOTIDE SEQUENCE [LARGE SCALE GENOMIC DNA]</scope>
    <source>
        <strain evidence="12 13">SCSIO 66989</strain>
    </source>
</reference>
<evidence type="ECO:0000256" key="10">
    <source>
        <dbReference type="ARBA" id="ARBA00025044"/>
    </source>
</evidence>
<dbReference type="GO" id="GO:0009425">
    <property type="term" value="C:bacterial-type flagellum basal body"/>
    <property type="evidence" value="ECO:0007669"/>
    <property type="project" value="UniProtKB-SubCell"/>
</dbReference>
<dbReference type="SUPFAM" id="SSF101801">
    <property type="entry name" value="Surface presentation of antigens (SPOA)"/>
    <property type="match status" value="1"/>
</dbReference>
<dbReference type="GO" id="GO:0005886">
    <property type="term" value="C:plasma membrane"/>
    <property type="evidence" value="ECO:0007669"/>
    <property type="project" value="UniProtKB-SubCell"/>
</dbReference>
<dbReference type="InterPro" id="IPR028976">
    <property type="entry name" value="CheC-like_sf"/>
</dbReference>
<dbReference type="PANTHER" id="PTHR30034">
    <property type="entry name" value="FLAGELLAR MOTOR SWITCH PROTEIN FLIM"/>
    <property type="match status" value="1"/>
</dbReference>
<dbReference type="InterPro" id="IPR036429">
    <property type="entry name" value="SpoA-like_sf"/>
</dbReference>
<dbReference type="PANTHER" id="PTHR30034:SF6">
    <property type="entry name" value="YOP PROTEINS TRANSLOCATION PROTEIN Q"/>
    <property type="match status" value="1"/>
</dbReference>
<evidence type="ECO:0000256" key="4">
    <source>
        <dbReference type="ARBA" id="ARBA00021898"/>
    </source>
</evidence>
<evidence type="ECO:0000313" key="12">
    <source>
        <dbReference type="EMBL" id="WOE74772.1"/>
    </source>
</evidence>
<dbReference type="InterPro" id="IPR001543">
    <property type="entry name" value="FliN-like_C"/>
</dbReference>
<keyword evidence="8" id="KW-0472">Membrane</keyword>
<evidence type="ECO:0000259" key="11">
    <source>
        <dbReference type="Pfam" id="PF01052"/>
    </source>
</evidence>
<keyword evidence="13" id="KW-1185">Reference proteome</keyword>
<dbReference type="SUPFAM" id="SSF103039">
    <property type="entry name" value="CheC-like"/>
    <property type="match status" value="1"/>
</dbReference>
<evidence type="ECO:0000313" key="13">
    <source>
        <dbReference type="Proteomes" id="UP001302429"/>
    </source>
</evidence>
<keyword evidence="6" id="KW-0145">Chemotaxis</keyword>
<evidence type="ECO:0000256" key="7">
    <source>
        <dbReference type="ARBA" id="ARBA00022779"/>
    </source>
</evidence>
<dbReference type="InterPro" id="IPR001689">
    <property type="entry name" value="Flag_FliM"/>
</dbReference>
<protein>
    <recommendedName>
        <fullName evidence="4">Flagellar motor switch protein FliM</fullName>
    </recommendedName>
</protein>
<dbReference type="RefSeq" id="WP_317081095.1">
    <property type="nucleotide sequence ID" value="NZ_CP136594.1"/>
</dbReference>
<gene>
    <name evidence="12" type="ORF">RB602_13120</name>
</gene>
<dbReference type="Pfam" id="PF01052">
    <property type="entry name" value="FliMN_C"/>
    <property type="match status" value="1"/>
</dbReference>
<comment type="similarity">
    <text evidence="3">Belongs to the FliM family.</text>
</comment>